<gene>
    <name evidence="4" type="ORF">IAD31_07460</name>
</gene>
<sequence>MQLILSHLRRCIEDYDMIQPGDRIAVGVSGGKDSLVLLTAMARLQKFYPVPFELHALTVHPGVPEMDFGPVQTLCDQLEVPYHIIQTQIFDIIFNVRKEKNPCSMCAKMRRGALHNAMAELGLNKIALGHHYDDAVETFFLSLFYEGRLSCFQPVTYLDRMGITQIRPLLYCGEGMVRGAAKRHNLPIVHNPCPADGNTRRQEVKELVAELSKTYPNLKNYVFGAMQRLPLPEWGPREYRRRPLAEEPAKEH</sequence>
<protein>
    <submittedName>
        <fullName evidence="4">tRNA 2-thiocytidine(32) synthetase TtcA</fullName>
    </submittedName>
</protein>
<dbReference type="PIRSF" id="PIRSF004976">
    <property type="entry name" value="ATPase_YdaO"/>
    <property type="match status" value="1"/>
</dbReference>
<feature type="binding site" evidence="2">
    <location>
        <position position="33"/>
    </location>
    <ligand>
        <name>ATP</name>
        <dbReference type="ChEBI" id="CHEBI:30616"/>
    </ligand>
</feature>
<dbReference type="GO" id="GO:0016740">
    <property type="term" value="F:transferase activity"/>
    <property type="evidence" value="ECO:0007669"/>
    <property type="project" value="UniProtKB-KW"/>
</dbReference>
<keyword evidence="1" id="KW-0808">Transferase</keyword>
<dbReference type="Gene3D" id="3.40.50.620">
    <property type="entry name" value="HUPs"/>
    <property type="match status" value="1"/>
</dbReference>
<evidence type="ECO:0000313" key="5">
    <source>
        <dbReference type="Proteomes" id="UP000886879"/>
    </source>
</evidence>
<dbReference type="Pfam" id="PF01171">
    <property type="entry name" value="ATP_bind_3"/>
    <property type="match status" value="1"/>
</dbReference>
<dbReference type="SUPFAM" id="SSF52402">
    <property type="entry name" value="Adenine nucleotide alpha hydrolases-like"/>
    <property type="match status" value="1"/>
</dbReference>
<keyword evidence="2" id="KW-0547">Nucleotide-binding</keyword>
<accession>A0A9D1CH71</accession>
<name>A0A9D1CH71_9FIRM</name>
<feature type="binding site" evidence="2">
    <location>
        <begin position="27"/>
        <end position="29"/>
    </location>
    <ligand>
        <name>ATP</name>
        <dbReference type="ChEBI" id="CHEBI:30616"/>
    </ligand>
</feature>
<proteinExistence type="predicted"/>
<feature type="binding site" evidence="2">
    <location>
        <position position="129"/>
    </location>
    <ligand>
        <name>ATP</name>
        <dbReference type="ChEBI" id="CHEBI:30616"/>
    </ligand>
</feature>
<dbReference type="CDD" id="cd24138">
    <property type="entry name" value="TtcA-like"/>
    <property type="match status" value="1"/>
</dbReference>
<evidence type="ECO:0000259" key="3">
    <source>
        <dbReference type="Pfam" id="PF01171"/>
    </source>
</evidence>
<evidence type="ECO:0000313" key="4">
    <source>
        <dbReference type="EMBL" id="HIQ61415.1"/>
    </source>
</evidence>
<reference evidence="4" key="2">
    <citation type="journal article" date="2021" name="PeerJ">
        <title>Extensive microbial diversity within the chicken gut microbiome revealed by metagenomics and culture.</title>
        <authorList>
            <person name="Gilroy R."/>
            <person name="Ravi A."/>
            <person name="Getino M."/>
            <person name="Pursley I."/>
            <person name="Horton D.L."/>
            <person name="Alikhan N.F."/>
            <person name="Baker D."/>
            <person name="Gharbi K."/>
            <person name="Hall N."/>
            <person name="Watson M."/>
            <person name="Adriaenssens E.M."/>
            <person name="Foster-Nyarko E."/>
            <person name="Jarju S."/>
            <person name="Secka A."/>
            <person name="Antonio M."/>
            <person name="Oren A."/>
            <person name="Chaudhuri R.R."/>
            <person name="La Ragione R."/>
            <person name="Hildebrand F."/>
            <person name="Pallen M.J."/>
        </authorList>
    </citation>
    <scope>NUCLEOTIDE SEQUENCE</scope>
    <source>
        <strain evidence="4">ChiGjej2B2-12916</strain>
    </source>
</reference>
<dbReference type="InterPro" id="IPR035107">
    <property type="entry name" value="tRNA_thiolation_TtcA_Ctu1"/>
</dbReference>
<feature type="binding site" evidence="2">
    <location>
        <position position="59"/>
    </location>
    <ligand>
        <name>ATP</name>
        <dbReference type="ChEBI" id="CHEBI:30616"/>
    </ligand>
</feature>
<organism evidence="4 5">
    <name type="scientific">Candidatus Enterenecus faecium</name>
    <dbReference type="NCBI Taxonomy" id="2840780"/>
    <lineage>
        <taxon>Bacteria</taxon>
        <taxon>Bacillati</taxon>
        <taxon>Bacillota</taxon>
        <taxon>Clostridia</taxon>
        <taxon>Eubacteriales</taxon>
        <taxon>Candidatus Enterenecus</taxon>
    </lineage>
</organism>
<dbReference type="InterPro" id="IPR011063">
    <property type="entry name" value="TilS/TtcA_N"/>
</dbReference>
<dbReference type="Proteomes" id="UP000886879">
    <property type="component" value="Unassembled WGS sequence"/>
</dbReference>
<feature type="binding site" evidence="2">
    <location>
        <position position="134"/>
    </location>
    <ligand>
        <name>ATP</name>
        <dbReference type="ChEBI" id="CHEBI:30616"/>
    </ligand>
</feature>
<dbReference type="InterPro" id="IPR014729">
    <property type="entry name" value="Rossmann-like_a/b/a_fold"/>
</dbReference>
<dbReference type="GO" id="GO:0005524">
    <property type="term" value="F:ATP binding"/>
    <property type="evidence" value="ECO:0007669"/>
    <property type="project" value="UniProtKB-KW"/>
</dbReference>
<reference evidence="4" key="1">
    <citation type="submission" date="2020-10" db="EMBL/GenBank/DDBJ databases">
        <authorList>
            <person name="Gilroy R."/>
        </authorList>
    </citation>
    <scope>NUCLEOTIDE SEQUENCE</scope>
    <source>
        <strain evidence="4">ChiGjej2B2-12916</strain>
    </source>
</reference>
<feature type="domain" description="tRNA(Ile)-lysidine/2-thiocytidine synthase N-terminal" evidence="3">
    <location>
        <begin position="24"/>
        <end position="201"/>
    </location>
</feature>
<dbReference type="AlphaFoldDB" id="A0A9D1CH71"/>
<dbReference type="EMBL" id="DVFO01000081">
    <property type="protein sequence ID" value="HIQ61415.1"/>
    <property type="molecule type" value="Genomic_DNA"/>
</dbReference>
<dbReference type="PANTHER" id="PTHR43686">
    <property type="entry name" value="SULFURTRANSFERASE-RELATED"/>
    <property type="match status" value="1"/>
</dbReference>
<comment type="caution">
    <text evidence="4">The sequence shown here is derived from an EMBL/GenBank/DDBJ whole genome shotgun (WGS) entry which is preliminary data.</text>
</comment>
<evidence type="ECO:0000256" key="2">
    <source>
        <dbReference type="PIRSR" id="PIRSR004976-51"/>
    </source>
</evidence>
<keyword evidence="2" id="KW-0067">ATP-binding</keyword>
<dbReference type="PANTHER" id="PTHR43686:SF1">
    <property type="entry name" value="AMINOTRAN_5 DOMAIN-CONTAINING PROTEIN"/>
    <property type="match status" value="1"/>
</dbReference>
<dbReference type="GO" id="GO:0008033">
    <property type="term" value="P:tRNA processing"/>
    <property type="evidence" value="ECO:0007669"/>
    <property type="project" value="InterPro"/>
</dbReference>
<evidence type="ECO:0000256" key="1">
    <source>
        <dbReference type="ARBA" id="ARBA00022679"/>
    </source>
</evidence>